<gene>
    <name evidence="2" type="ORF">EAS64_15610</name>
</gene>
<proteinExistence type="predicted"/>
<dbReference type="Pfam" id="PF04545">
    <property type="entry name" value="Sigma70_r4"/>
    <property type="match status" value="1"/>
</dbReference>
<evidence type="ECO:0000313" key="3">
    <source>
        <dbReference type="Proteomes" id="UP000460272"/>
    </source>
</evidence>
<dbReference type="SUPFAM" id="SSF88659">
    <property type="entry name" value="Sigma3 and sigma4 domains of RNA polymerase sigma factors"/>
    <property type="match status" value="1"/>
</dbReference>
<comment type="caution">
    <text evidence="2">The sequence shown here is derived from an EMBL/GenBank/DDBJ whole genome shotgun (WGS) entry which is preliminary data.</text>
</comment>
<feature type="domain" description="RNA polymerase sigma-70 region 4" evidence="1">
    <location>
        <begin position="14"/>
        <end position="46"/>
    </location>
</feature>
<dbReference type="GO" id="GO:0006352">
    <property type="term" value="P:DNA-templated transcription initiation"/>
    <property type="evidence" value="ECO:0007669"/>
    <property type="project" value="InterPro"/>
</dbReference>
<dbReference type="GO" id="GO:0003700">
    <property type="term" value="F:DNA-binding transcription factor activity"/>
    <property type="evidence" value="ECO:0007669"/>
    <property type="project" value="InterPro"/>
</dbReference>
<evidence type="ECO:0000313" key="2">
    <source>
        <dbReference type="EMBL" id="TVZ04641.1"/>
    </source>
</evidence>
<dbReference type="Gene3D" id="1.20.140.160">
    <property type="match status" value="1"/>
</dbReference>
<dbReference type="InterPro" id="IPR013324">
    <property type="entry name" value="RNA_pol_sigma_r3/r4-like"/>
</dbReference>
<dbReference type="OrthoDB" id="4319700at2"/>
<dbReference type="Proteomes" id="UP000460272">
    <property type="component" value="Unassembled WGS sequence"/>
</dbReference>
<sequence length="57" mass="6323">MGRTSGRCSASLDFYGGLPQIEIGRRLGISQMHVSRLRARALGHLRSRLLDLEKQAS</sequence>
<reference evidence="2 3" key="1">
    <citation type="submission" date="2018-11" db="EMBL/GenBank/DDBJ databases">
        <title>Trebonia kvetii gen.nov., sp.nov., a novel acidophilic actinobacterium, and proposal of the new actinobacterial family Treboniaceae fam. nov.</title>
        <authorList>
            <person name="Rapoport D."/>
            <person name="Sagova-Mareckova M."/>
            <person name="Sedlacek I."/>
            <person name="Provaznik J."/>
            <person name="Kralova S."/>
            <person name="Pavlinic D."/>
            <person name="Benes V."/>
            <person name="Kopecky J."/>
        </authorList>
    </citation>
    <scope>NUCLEOTIDE SEQUENCE [LARGE SCALE GENOMIC DNA]</scope>
    <source>
        <strain evidence="2 3">15Tr583</strain>
    </source>
</reference>
<dbReference type="EMBL" id="RPFW01000003">
    <property type="protein sequence ID" value="TVZ04641.1"/>
    <property type="molecule type" value="Genomic_DNA"/>
</dbReference>
<name>A0A6P2C341_9ACTN</name>
<protein>
    <recommendedName>
        <fullName evidence="1">RNA polymerase sigma-70 region 4 domain-containing protein</fullName>
    </recommendedName>
</protein>
<dbReference type="InterPro" id="IPR007630">
    <property type="entry name" value="RNA_pol_sigma70_r4"/>
</dbReference>
<organism evidence="2 3">
    <name type="scientific">Trebonia kvetii</name>
    <dbReference type="NCBI Taxonomy" id="2480626"/>
    <lineage>
        <taxon>Bacteria</taxon>
        <taxon>Bacillati</taxon>
        <taxon>Actinomycetota</taxon>
        <taxon>Actinomycetes</taxon>
        <taxon>Streptosporangiales</taxon>
        <taxon>Treboniaceae</taxon>
        <taxon>Trebonia</taxon>
    </lineage>
</organism>
<keyword evidence="3" id="KW-1185">Reference proteome</keyword>
<accession>A0A6P2C341</accession>
<evidence type="ECO:0000259" key="1">
    <source>
        <dbReference type="Pfam" id="PF04545"/>
    </source>
</evidence>
<dbReference type="AlphaFoldDB" id="A0A6P2C341"/>